<feature type="region of interest" description="Disordered" evidence="7">
    <location>
        <begin position="330"/>
        <end position="441"/>
    </location>
</feature>
<evidence type="ECO:0000259" key="9">
    <source>
        <dbReference type="Pfam" id="PF23142"/>
    </source>
</evidence>
<dbReference type="PANTHER" id="PTHR15454:SF69">
    <property type="entry name" value="SERINE_THREONINE-PROTEIN KINASE 11-INTERACTING PROTEIN"/>
    <property type="match status" value="1"/>
</dbReference>
<dbReference type="Gene3D" id="3.80.10.10">
    <property type="entry name" value="Ribonuclease Inhibitor"/>
    <property type="match status" value="2"/>
</dbReference>
<dbReference type="InterPro" id="IPR031782">
    <property type="entry name" value="LIP1_N"/>
</dbReference>
<dbReference type="OrthoDB" id="7451790at2759"/>
<dbReference type="Pfam" id="PF25357">
    <property type="entry name" value="PH_S11IP"/>
    <property type="match status" value="1"/>
</dbReference>
<feature type="compositionally biased region" description="Polar residues" evidence="7">
    <location>
        <begin position="1006"/>
        <end position="1020"/>
    </location>
</feature>
<evidence type="ECO:0000256" key="6">
    <source>
        <dbReference type="ARBA" id="ARBA00022737"/>
    </source>
</evidence>
<dbReference type="SMART" id="SM00369">
    <property type="entry name" value="LRR_TYP"/>
    <property type="match status" value="3"/>
</dbReference>
<keyword evidence="4" id="KW-0963">Cytoplasm</keyword>
<dbReference type="GO" id="GO:0005737">
    <property type="term" value="C:cytoplasm"/>
    <property type="evidence" value="ECO:0007669"/>
    <property type="project" value="UniProtKB-SubCell"/>
</dbReference>
<feature type="domain" description="STK11-interacting protein C-terminal PH" evidence="11">
    <location>
        <begin position="1305"/>
        <end position="1436"/>
    </location>
</feature>
<feature type="compositionally biased region" description="Basic residues" evidence="7">
    <location>
        <begin position="389"/>
        <end position="409"/>
    </location>
</feature>
<feature type="region of interest" description="Disordered" evidence="7">
    <location>
        <begin position="1006"/>
        <end position="1042"/>
    </location>
</feature>
<dbReference type="Proteomes" id="UP000749559">
    <property type="component" value="Unassembled WGS sequence"/>
</dbReference>
<feature type="domain" description="Serine/threonine-protein kinase 11-interacting protein PH" evidence="10">
    <location>
        <begin position="568"/>
        <end position="662"/>
    </location>
</feature>
<dbReference type="InterPro" id="IPR032675">
    <property type="entry name" value="LRR_dom_sf"/>
</dbReference>
<evidence type="ECO:0000256" key="3">
    <source>
        <dbReference type="ARBA" id="ARBA00020683"/>
    </source>
</evidence>
<evidence type="ECO:0000256" key="7">
    <source>
        <dbReference type="SAM" id="MobiDB-lite"/>
    </source>
</evidence>
<feature type="domain" description="LKB1 serine/threonine kinase interacting protein 1 N-terminal" evidence="8">
    <location>
        <begin position="11"/>
        <end position="93"/>
    </location>
</feature>
<dbReference type="SUPFAM" id="SSF52075">
    <property type="entry name" value="Outer arm dynein light chain 1"/>
    <property type="match status" value="1"/>
</dbReference>
<evidence type="ECO:0000313" key="13">
    <source>
        <dbReference type="Proteomes" id="UP000749559"/>
    </source>
</evidence>
<dbReference type="InterPro" id="IPR057676">
    <property type="entry name" value="PH_S11IP_C"/>
</dbReference>
<dbReference type="EMBL" id="CAIIXF020000001">
    <property type="protein sequence ID" value="CAH1775432.1"/>
    <property type="molecule type" value="Genomic_DNA"/>
</dbReference>
<comment type="caution">
    <text evidence="12">The sequence shown here is derived from an EMBL/GenBank/DDBJ whole genome shotgun (WGS) entry which is preliminary data.</text>
</comment>
<dbReference type="PANTHER" id="PTHR15454">
    <property type="entry name" value="NISCHARIN RELATED"/>
    <property type="match status" value="1"/>
</dbReference>
<evidence type="ECO:0000313" key="12">
    <source>
        <dbReference type="EMBL" id="CAH1775432.1"/>
    </source>
</evidence>
<feature type="region of interest" description="Disordered" evidence="7">
    <location>
        <begin position="874"/>
        <end position="918"/>
    </location>
</feature>
<evidence type="ECO:0000259" key="10">
    <source>
        <dbReference type="Pfam" id="PF25357"/>
    </source>
</evidence>
<dbReference type="Pfam" id="PF15904">
    <property type="entry name" value="LIP1"/>
    <property type="match status" value="1"/>
</dbReference>
<comment type="similarity">
    <text evidence="2">Belongs to the STK11IP family.</text>
</comment>
<dbReference type="InterPro" id="IPR057292">
    <property type="entry name" value="PH_S11IP"/>
</dbReference>
<evidence type="ECO:0000256" key="1">
    <source>
        <dbReference type="ARBA" id="ARBA00004496"/>
    </source>
</evidence>
<dbReference type="PROSITE" id="PS51450">
    <property type="entry name" value="LRR"/>
    <property type="match status" value="2"/>
</dbReference>
<feature type="compositionally biased region" description="Polar residues" evidence="7">
    <location>
        <begin position="746"/>
        <end position="768"/>
    </location>
</feature>
<dbReference type="Pfam" id="PF23142">
    <property type="entry name" value="PH_PLEKHM2"/>
    <property type="match status" value="1"/>
</dbReference>
<protein>
    <recommendedName>
        <fullName evidence="3">Serine/threonine-protein kinase 11-interacting protein</fullName>
    </recommendedName>
</protein>
<comment type="subcellular location">
    <subcellularLocation>
        <location evidence="1">Cytoplasm</location>
    </subcellularLocation>
</comment>
<sequence>MKMSVLNKDWDIIKGLATLLRDNGDKILHGESKLSLTTVSVIILNKSFTKICDIDQHTSFEVLPQHNTNVPLYHDLQFLYDFMQKTPSLKLIHGAYTIQGKVDVTPFRSLHALEIKKSPIHLIVGLQKLRQTLKEVACSRCLHNLQELFESCAGDMSSPMTWPELMSARLSYNSIHSLDGSLRLLPSLRMLDLSHNNIITVESYLQYLTELEHINLAFNSLEVMPTLAFSARAKMKSVVLRNNNLDNLDGLDELINLTDLDVGDNCISDFTNLSTLAGLFHLQRLYLEGNPLSYHNQYRVFTLHALAPCVQQQVHLDGKIAQTNEITVLSKMPPIPGQRRPPRMSSSSNMAASNGHQYEGLSRGFEDSLDSTTAKSDDAESQLATGIKPKGKRSKKLRSGRRGSLKPRKAPISDADTGIETSSPGSSLATSPVSSSSMEHKKIREEVETIRMQLGPNWLQQITAKTEITAQREITSQQDTVNTEQSATFRIGTYPETEDDIYLNENPTGQNLGRLATQSEAHDPVSNDRVDGEAEAIGSKDVLETVEDNNVVWGRGTSVQPEEFGPESEPFIVSLQEDPSTHMMLTLGVRYLWEKNLDGDVIEQLDLKSLLETNESHFEPDNRPIITMNFDYVKKDRKVRKYIMEDDSALKLFTDMLQPFLQAREASNQLKDMLQCLKCSTEFHASGASRRVKRASETVPTDLDKYERRKLLQSCLNEILVCPSCGSEHIVELDPIHLAKAQHSATNTPVGSLTQGDPLATSSKTNSPWKPKKTDTADTESVDALSYQSCNSNTNTPNTSPVKSSRSHSVDITSSRTLIQSSARSLFDTDVYHTPREDSLNDKAQLKQPRSAINNNITEDDHIDVLCNPESSDINIENRNQGSKVQFKNSDTLSDHTDSGQRSQNHRRRLDSGGSDITVISNPSQSSIAVINSSHELPVEQRLNNPMSSSKSVTDELNVSAGTVMVPQIGKCVSSDHLTSVSPSGSLSSTTCTSMVASMYENTSMIASSNDNTNDTQDSSQSKEQEPTEENQKHKPLDTLSDTSFKSIESSVEGVDIDVVQLSDDATEVLSGLPGEGEGDLDIDPRPESDQGVGTVELVKQASGDFSQVDHRLKLYLMMSLFNDEEDCELVLKTSFVAFSNGQEKKGLVVVSSENIYFLHIARPECEEQPEKWLKCLEKQPLTEVHYVDVGLQHQSLRLEFGSEAESYKLLLRDEAKCRKFLRQLTGIIQGIAFHSESKLEGIGKSNLDTLHHILEEVLHAGHGGTDEVTEDTSKIKLFVLAFLKTGELDSKGSAITLFDFYVTTTSGDMLLWSPTFLWMVFGGNEQLSSVSIVVTSQDIILTQEDHHWPLPRHRKQVLPPGAHFKVLDNQKINEVSNIDIYEDDTTQLSIVFFNEENDEECSWHIVMETASSLDTLLTSICKPWEAEFGVELQVNKQESVQGQEL</sequence>
<name>A0A8S4N2H7_OWEFU</name>
<evidence type="ECO:0000256" key="5">
    <source>
        <dbReference type="ARBA" id="ARBA00022614"/>
    </source>
</evidence>
<keyword evidence="13" id="KW-1185">Reference proteome</keyword>
<evidence type="ECO:0000259" key="8">
    <source>
        <dbReference type="Pfam" id="PF15904"/>
    </source>
</evidence>
<feature type="region of interest" description="Disordered" evidence="7">
    <location>
        <begin position="746"/>
        <end position="816"/>
    </location>
</feature>
<dbReference type="Pfam" id="PF25624">
    <property type="entry name" value="PH_S11IP_C"/>
    <property type="match status" value="1"/>
</dbReference>
<reference evidence="12" key="1">
    <citation type="submission" date="2022-03" db="EMBL/GenBank/DDBJ databases">
        <authorList>
            <person name="Martin C."/>
        </authorList>
    </citation>
    <scope>NUCLEOTIDE SEQUENCE</scope>
</reference>
<proteinExistence type="inferred from homology"/>
<feature type="domain" description="PLEKHM2 PH" evidence="9">
    <location>
        <begin position="1104"/>
        <end position="1232"/>
    </location>
</feature>
<dbReference type="InterPro" id="IPR057288">
    <property type="entry name" value="PH_PLEKHM2"/>
</dbReference>
<feature type="region of interest" description="Disordered" evidence="7">
    <location>
        <begin position="834"/>
        <end position="857"/>
    </location>
</feature>
<feature type="compositionally biased region" description="Low complexity" evidence="7">
    <location>
        <begin position="422"/>
        <end position="437"/>
    </location>
</feature>
<evidence type="ECO:0000256" key="2">
    <source>
        <dbReference type="ARBA" id="ARBA00008771"/>
    </source>
</evidence>
<gene>
    <name evidence="12" type="ORF">OFUS_LOCUS2733</name>
</gene>
<dbReference type="InterPro" id="IPR001611">
    <property type="entry name" value="Leu-rich_rpt"/>
</dbReference>
<keyword evidence="5" id="KW-0433">Leucine-rich repeat</keyword>
<feature type="compositionally biased region" description="Basic and acidic residues" evidence="7">
    <location>
        <begin position="834"/>
        <end position="845"/>
    </location>
</feature>
<feature type="compositionally biased region" description="Basic and acidic residues" evidence="7">
    <location>
        <begin position="1021"/>
        <end position="1037"/>
    </location>
</feature>
<evidence type="ECO:0000259" key="11">
    <source>
        <dbReference type="Pfam" id="PF25624"/>
    </source>
</evidence>
<feature type="compositionally biased region" description="Polar residues" evidence="7">
    <location>
        <begin position="874"/>
        <end position="892"/>
    </location>
</feature>
<feature type="compositionally biased region" description="Low complexity" evidence="7">
    <location>
        <begin position="343"/>
        <end position="354"/>
    </location>
</feature>
<evidence type="ECO:0000256" key="4">
    <source>
        <dbReference type="ARBA" id="ARBA00022490"/>
    </source>
</evidence>
<feature type="compositionally biased region" description="Low complexity" evidence="7">
    <location>
        <begin position="791"/>
        <end position="801"/>
    </location>
</feature>
<organism evidence="12 13">
    <name type="scientific">Owenia fusiformis</name>
    <name type="common">Polychaete worm</name>
    <dbReference type="NCBI Taxonomy" id="6347"/>
    <lineage>
        <taxon>Eukaryota</taxon>
        <taxon>Metazoa</taxon>
        <taxon>Spiralia</taxon>
        <taxon>Lophotrochozoa</taxon>
        <taxon>Annelida</taxon>
        <taxon>Polychaeta</taxon>
        <taxon>Sedentaria</taxon>
        <taxon>Canalipalpata</taxon>
        <taxon>Sabellida</taxon>
        <taxon>Oweniida</taxon>
        <taxon>Oweniidae</taxon>
        <taxon>Owenia</taxon>
    </lineage>
</organism>
<dbReference type="InterPro" id="IPR003591">
    <property type="entry name" value="Leu-rich_rpt_typical-subtyp"/>
</dbReference>
<accession>A0A8S4N2H7</accession>
<keyword evidence="6" id="KW-0677">Repeat</keyword>